<dbReference type="Pfam" id="PF13614">
    <property type="entry name" value="AAA_31"/>
    <property type="match status" value="1"/>
</dbReference>
<proteinExistence type="inferred from homology"/>
<evidence type="ECO:0000256" key="5">
    <source>
        <dbReference type="ARBA" id="ARBA00022777"/>
    </source>
</evidence>
<dbReference type="InterPro" id="IPR025669">
    <property type="entry name" value="AAA_dom"/>
</dbReference>
<dbReference type="RefSeq" id="WP_346188051.1">
    <property type="nucleotide sequence ID" value="NZ_BAABRL010000003.1"/>
</dbReference>
<keyword evidence="7" id="KW-0829">Tyrosine-protein kinase</keyword>
<dbReference type="Proteomes" id="UP001424741">
    <property type="component" value="Unassembled WGS sequence"/>
</dbReference>
<keyword evidence="14" id="KW-1185">Reference proteome</keyword>
<dbReference type="InterPro" id="IPR005702">
    <property type="entry name" value="Wzc-like_C"/>
</dbReference>
<protein>
    <recommendedName>
        <fullName evidence="2">non-specific protein-tyrosine kinase</fullName>
        <ecNumber evidence="2">2.7.10.2</ecNumber>
    </recommendedName>
</protein>
<keyword evidence="11" id="KW-0812">Transmembrane</keyword>
<keyword evidence="11" id="KW-1133">Transmembrane helix</keyword>
<evidence type="ECO:0000313" key="13">
    <source>
        <dbReference type="EMBL" id="GAA5495213.1"/>
    </source>
</evidence>
<evidence type="ECO:0000256" key="2">
    <source>
        <dbReference type="ARBA" id="ARBA00011903"/>
    </source>
</evidence>
<dbReference type="PANTHER" id="PTHR32309">
    <property type="entry name" value="TYROSINE-PROTEIN KINASE"/>
    <property type="match status" value="1"/>
</dbReference>
<evidence type="ECO:0000256" key="11">
    <source>
        <dbReference type="SAM" id="Phobius"/>
    </source>
</evidence>
<keyword evidence="4" id="KW-0547">Nucleotide-binding</keyword>
<evidence type="ECO:0000313" key="14">
    <source>
        <dbReference type="Proteomes" id="UP001424741"/>
    </source>
</evidence>
<keyword evidence="9" id="KW-0175">Coiled coil</keyword>
<keyword evidence="6" id="KW-0067">ATP-binding</keyword>
<comment type="catalytic activity">
    <reaction evidence="8">
        <text>L-tyrosyl-[protein] + ATP = O-phospho-L-tyrosyl-[protein] + ADP + H(+)</text>
        <dbReference type="Rhea" id="RHEA:10596"/>
        <dbReference type="Rhea" id="RHEA-COMP:10136"/>
        <dbReference type="Rhea" id="RHEA-COMP:20101"/>
        <dbReference type="ChEBI" id="CHEBI:15378"/>
        <dbReference type="ChEBI" id="CHEBI:30616"/>
        <dbReference type="ChEBI" id="CHEBI:46858"/>
        <dbReference type="ChEBI" id="CHEBI:61978"/>
        <dbReference type="ChEBI" id="CHEBI:456216"/>
        <dbReference type="EC" id="2.7.10.2"/>
    </reaction>
</comment>
<evidence type="ECO:0000256" key="4">
    <source>
        <dbReference type="ARBA" id="ARBA00022741"/>
    </source>
</evidence>
<evidence type="ECO:0000256" key="7">
    <source>
        <dbReference type="ARBA" id="ARBA00023137"/>
    </source>
</evidence>
<sequence length="684" mass="75802">MNNEDIDPFADLQDSPEPQVEQQSANRFGSGSIRQALSRWWMMLIFGALGYAAALYYMSIVPTKNEAIAVLEVDIKQRQVMGAELETDRLSPELVLATTASKLTSPAILAKVAESPEVQALQRVMPPEFSFKPRYWRSEQELAFTPASQVETVDLVDKMSKGWVKISGRRNTSLIDVKVSHPDSEAARVIADTILKVFLEEEESSKSGGASAVFQSIKKEAEEARLDLDEAQNSLQVYVAATKLSEQIQEARVELLNLRQRYKAKHPKLIQFSTVYKDLNKRFRREILRASTTESEKAFWMKYKDQLQELDEKIIEEQDSIGEAADEWLAVAQNALSTRANLLNARITQGQQLYDRLTQRLTELNVADEESIDEYNIVQSAFIGLTQDSLRLIYLAGGTILGAVGGFGLAYLLGVIDYKIYDVRSVEEITGIGCMAAVPMHSTFLRKGKEWQPVLIKDKNSANAEAIRNLRASIVLLGQKHRHKMILVTSAIPGEGKTTVASELAASFAMNKERTLLVGLDLRKPRLEGMFPELKDRAGVTEVLAGQAELKDCVVLNHVENLYLLGSGGKCSNPSELLHEEELHDLFSRLAGNFDRIVIDSAPILPVSDTRVLAKFAQSVVMVVRARKAPVGAVLRSINLLKSAGKPPAGVVINGLKKSTGSGYYGYKGYGEYNGEYGYYGDEA</sequence>
<gene>
    <name evidence="13" type="ORF">Rhal01_01388</name>
</gene>
<feature type="transmembrane region" description="Helical" evidence="11">
    <location>
        <begin position="40"/>
        <end position="58"/>
    </location>
</feature>
<reference evidence="13 14" key="1">
    <citation type="submission" date="2024-02" db="EMBL/GenBank/DDBJ databases">
        <title>Rubritalea halochordaticola NBRC 107102.</title>
        <authorList>
            <person name="Ichikawa N."/>
            <person name="Katano-Makiyama Y."/>
            <person name="Hidaka K."/>
        </authorList>
    </citation>
    <scope>NUCLEOTIDE SEQUENCE [LARGE SCALE GENOMIC DNA]</scope>
    <source>
        <strain evidence="13 14">NBRC 107102</strain>
    </source>
</reference>
<evidence type="ECO:0000256" key="6">
    <source>
        <dbReference type="ARBA" id="ARBA00022840"/>
    </source>
</evidence>
<accession>A0ABP9UXM5</accession>
<keyword evidence="5" id="KW-0418">Kinase</keyword>
<keyword evidence="11" id="KW-0472">Membrane</keyword>
<evidence type="ECO:0000256" key="10">
    <source>
        <dbReference type="SAM" id="MobiDB-lite"/>
    </source>
</evidence>
<feature type="coiled-coil region" evidence="9">
    <location>
        <begin position="214"/>
        <end position="261"/>
    </location>
</feature>
<dbReference type="InterPro" id="IPR027417">
    <property type="entry name" value="P-loop_NTPase"/>
</dbReference>
<dbReference type="SUPFAM" id="SSF52540">
    <property type="entry name" value="P-loop containing nucleoside triphosphate hydrolases"/>
    <property type="match status" value="1"/>
</dbReference>
<dbReference type="CDD" id="cd05387">
    <property type="entry name" value="BY-kinase"/>
    <property type="match status" value="1"/>
</dbReference>
<evidence type="ECO:0000256" key="3">
    <source>
        <dbReference type="ARBA" id="ARBA00022679"/>
    </source>
</evidence>
<comment type="similarity">
    <text evidence="1">Belongs to the CpsD/CapB family.</text>
</comment>
<name>A0ABP9UXM5_9BACT</name>
<feature type="transmembrane region" description="Helical" evidence="11">
    <location>
        <begin position="392"/>
        <end position="414"/>
    </location>
</feature>
<keyword evidence="3" id="KW-0808">Transferase</keyword>
<evidence type="ECO:0000256" key="8">
    <source>
        <dbReference type="ARBA" id="ARBA00051245"/>
    </source>
</evidence>
<feature type="domain" description="AAA" evidence="12">
    <location>
        <begin position="484"/>
        <end position="628"/>
    </location>
</feature>
<evidence type="ECO:0000256" key="1">
    <source>
        <dbReference type="ARBA" id="ARBA00007316"/>
    </source>
</evidence>
<dbReference type="PANTHER" id="PTHR32309:SF13">
    <property type="entry name" value="FERRIC ENTEROBACTIN TRANSPORT PROTEIN FEPE"/>
    <property type="match status" value="1"/>
</dbReference>
<dbReference type="EC" id="2.7.10.2" evidence="2"/>
<organism evidence="13 14">
    <name type="scientific">Rubritalea halochordaticola</name>
    <dbReference type="NCBI Taxonomy" id="714537"/>
    <lineage>
        <taxon>Bacteria</taxon>
        <taxon>Pseudomonadati</taxon>
        <taxon>Verrucomicrobiota</taxon>
        <taxon>Verrucomicrobiia</taxon>
        <taxon>Verrucomicrobiales</taxon>
        <taxon>Rubritaleaceae</taxon>
        <taxon>Rubritalea</taxon>
    </lineage>
</organism>
<comment type="caution">
    <text evidence="13">The sequence shown here is derived from an EMBL/GenBank/DDBJ whole genome shotgun (WGS) entry which is preliminary data.</text>
</comment>
<dbReference type="Gene3D" id="3.40.50.300">
    <property type="entry name" value="P-loop containing nucleotide triphosphate hydrolases"/>
    <property type="match status" value="1"/>
</dbReference>
<dbReference type="NCBIfam" id="TIGR01007">
    <property type="entry name" value="eps_fam"/>
    <property type="match status" value="1"/>
</dbReference>
<dbReference type="InterPro" id="IPR050445">
    <property type="entry name" value="Bact_polysacc_biosynth/exp"/>
</dbReference>
<evidence type="ECO:0000259" key="12">
    <source>
        <dbReference type="Pfam" id="PF13614"/>
    </source>
</evidence>
<evidence type="ECO:0000256" key="9">
    <source>
        <dbReference type="SAM" id="Coils"/>
    </source>
</evidence>
<dbReference type="EMBL" id="BAABRL010000003">
    <property type="protein sequence ID" value="GAA5495213.1"/>
    <property type="molecule type" value="Genomic_DNA"/>
</dbReference>
<feature type="region of interest" description="Disordered" evidence="10">
    <location>
        <begin position="1"/>
        <end position="27"/>
    </location>
</feature>